<dbReference type="EMBL" id="FQ311875">
    <property type="protein sequence ID" value="CBT77526.1"/>
    <property type="molecule type" value="Genomic_DNA"/>
</dbReference>
<keyword evidence="5" id="KW-0489">Methyltransferase</keyword>
<dbReference type="GO" id="GO:0009035">
    <property type="term" value="F:type I site-specific deoxyribonuclease activity"/>
    <property type="evidence" value="ECO:0007669"/>
    <property type="project" value="UniProtKB-EC"/>
</dbReference>
<dbReference type="RefSeq" id="WP_013350622.1">
    <property type="nucleotide sequence ID" value="NC_014550.1"/>
</dbReference>
<dbReference type="PANTHER" id="PTHR30408:SF12">
    <property type="entry name" value="TYPE I RESTRICTION ENZYME MJAVIII SPECIFICITY SUBUNIT"/>
    <property type="match status" value="1"/>
</dbReference>
<feature type="domain" description="Type I restriction modification DNA specificity" evidence="4">
    <location>
        <begin position="5"/>
        <end position="170"/>
    </location>
</feature>
<evidence type="ECO:0000256" key="2">
    <source>
        <dbReference type="ARBA" id="ARBA00022747"/>
    </source>
</evidence>
<dbReference type="GO" id="GO:0032259">
    <property type="term" value="P:methylation"/>
    <property type="evidence" value="ECO:0007669"/>
    <property type="project" value="UniProtKB-KW"/>
</dbReference>
<evidence type="ECO:0000313" key="6">
    <source>
        <dbReference type="Proteomes" id="UP000006878"/>
    </source>
</evidence>
<accession>A0ABM9Q1F6</accession>
<keyword evidence="3" id="KW-0238">DNA-binding</keyword>
<organism evidence="5 6">
    <name type="scientific">Glutamicibacter arilaitensis (strain DSM 16368 / CIP 108037 / IAM 15318 / JCM 13566 / NCIMB 14258 / Re117)</name>
    <name type="common">Arthrobacter arilaitensis</name>
    <dbReference type="NCBI Taxonomy" id="861360"/>
    <lineage>
        <taxon>Bacteria</taxon>
        <taxon>Bacillati</taxon>
        <taxon>Actinomycetota</taxon>
        <taxon>Actinomycetes</taxon>
        <taxon>Micrococcales</taxon>
        <taxon>Micrococcaceae</taxon>
        <taxon>Glutamicibacter</taxon>
    </lineage>
</organism>
<dbReference type="CDD" id="cd17522">
    <property type="entry name" value="RMtype1_S_MjaORF1531P-TRD1-CR1_like"/>
    <property type="match status" value="1"/>
</dbReference>
<dbReference type="InterPro" id="IPR044946">
    <property type="entry name" value="Restrct_endonuc_typeI_TRD_sf"/>
</dbReference>
<sequence length="393" mass="43319">MRGATLGDVFERITNGKNVRQNETDGGIRITRIETISMGIVDPTRVGYAGLEHSDNEKWILRDGDILMSHINSPVHVGKCALYTNDLPEMVHGMNLLRLEPNKSLVDSSYAVRYFRTPAFRAQLRKFINQAVNQASISVKNLKSIEIALPQLEEQRRIAGILDKADALRGKRRKAIAHLDVLGQSIFHEMFAGLSGDALTLRDASLRFVSGRNMVGTGVNAHPTKKVLKVNAASSGEFDGSQVKPLPMNYDPPAAHRVEVGDLIVTRASGTKDLIGVATLVDSVPSETYLPDKLWKAVVNPRLLLAEYFRFLTRSTTYRKYVSNAASGAAGVSNISQAKLLDFQLVLPPIESQQAFADRMAAIESLKMTYRAQLADLDALFLSLQDRAFKGEL</sequence>
<evidence type="ECO:0000256" key="1">
    <source>
        <dbReference type="ARBA" id="ARBA00010923"/>
    </source>
</evidence>
<gene>
    <name evidence="5" type="primary">hsdS</name>
    <name evidence="5" type="ordered locus">AARI_33330</name>
</gene>
<keyword evidence="2" id="KW-0680">Restriction system</keyword>
<dbReference type="GO" id="GO:0009007">
    <property type="term" value="F:site-specific DNA-methyltransferase (adenine-specific) activity"/>
    <property type="evidence" value="ECO:0007669"/>
    <property type="project" value="UniProtKB-EC"/>
</dbReference>
<dbReference type="Pfam" id="PF01420">
    <property type="entry name" value="Methylase_S"/>
    <property type="match status" value="1"/>
</dbReference>
<dbReference type="GeneID" id="303187043"/>
<keyword evidence="6" id="KW-1185">Reference proteome</keyword>
<keyword evidence="5" id="KW-0808">Transferase</keyword>
<dbReference type="PANTHER" id="PTHR30408">
    <property type="entry name" value="TYPE-1 RESTRICTION ENZYME ECOKI SPECIFICITY PROTEIN"/>
    <property type="match status" value="1"/>
</dbReference>
<dbReference type="InterPro" id="IPR052021">
    <property type="entry name" value="Type-I_RS_S_subunit"/>
</dbReference>
<reference evidence="6" key="2">
    <citation type="submission" date="2010-07" db="EMBL/GenBank/DDBJ databases">
        <title>Complete genome sequence of Arthrobacter arilaitensis (strain DSM 16368 / CIP 108037 / JCM 13566 / Re117).</title>
        <authorList>
            <person name="Genoscope."/>
        </authorList>
    </citation>
    <scope>NUCLEOTIDE SEQUENCE [LARGE SCALE GENOMIC DNA]</scope>
    <source>
        <strain evidence="6">DSM 16368 / CIP 108037 / IAM 15318 / JCM 13566 / Re117</strain>
    </source>
</reference>
<dbReference type="SUPFAM" id="SSF116734">
    <property type="entry name" value="DNA methylase specificity domain"/>
    <property type="match status" value="2"/>
</dbReference>
<dbReference type="EC" id="2.1.1.72" evidence="5"/>
<keyword evidence="5" id="KW-0378">Hydrolase</keyword>
<evidence type="ECO:0000256" key="3">
    <source>
        <dbReference type="ARBA" id="ARBA00023125"/>
    </source>
</evidence>
<proteinExistence type="inferred from homology"/>
<evidence type="ECO:0000259" key="4">
    <source>
        <dbReference type="Pfam" id="PF01420"/>
    </source>
</evidence>
<reference evidence="6" key="1">
    <citation type="journal article" date="2010" name="PLoS ONE">
        <title>The Arthrobacter arilaitensis Re117 genome sequence reveals its genetic adaptation to the surface of cheese.</title>
        <authorList>
            <person name="Monnet C."/>
            <person name="Loux V."/>
            <person name="Gibrat J.F."/>
            <person name="Spinnler E."/>
            <person name="Barbe V."/>
            <person name="Vacherie B."/>
            <person name="Gavory F."/>
            <person name="Gourbeyre E."/>
            <person name="Siguier P."/>
            <person name="Chandler M."/>
            <person name="Elleuch R."/>
            <person name="Irlinger F."/>
            <person name="Vallaeys T."/>
        </authorList>
    </citation>
    <scope>NUCLEOTIDE SEQUENCE</scope>
    <source>
        <strain evidence="6">DSM 16368 / CIP 108037 / IAM 15318 / JCM 13566 / Re117</strain>
    </source>
</reference>
<dbReference type="Gene3D" id="3.90.220.20">
    <property type="entry name" value="DNA methylase specificity domains"/>
    <property type="match status" value="2"/>
</dbReference>
<protein>
    <submittedName>
        <fullName evidence="5">Type I restriction-modification system specificity subunit</fullName>
        <ecNumber evidence="5">2.1.1.72</ecNumber>
        <ecNumber evidence="5">3.1.21.3</ecNumber>
    </submittedName>
</protein>
<name>A0ABM9Q1F6_GLUAR</name>
<evidence type="ECO:0000313" key="5">
    <source>
        <dbReference type="EMBL" id="CBT77526.1"/>
    </source>
</evidence>
<dbReference type="EC" id="3.1.21.3" evidence="5"/>
<dbReference type="InterPro" id="IPR000055">
    <property type="entry name" value="Restrct_endonuc_typeI_TRD"/>
</dbReference>
<dbReference type="Proteomes" id="UP000006878">
    <property type="component" value="Chromosome"/>
</dbReference>
<comment type="similarity">
    <text evidence="1">Belongs to the type-I restriction system S methylase family.</text>
</comment>